<dbReference type="GO" id="GO:0000978">
    <property type="term" value="F:RNA polymerase II cis-regulatory region sequence-specific DNA binding"/>
    <property type="evidence" value="ECO:0007669"/>
    <property type="project" value="TreeGrafter"/>
</dbReference>
<accession>A0A0P6E9T2</accession>
<dbReference type="InterPro" id="IPR004827">
    <property type="entry name" value="bZIP"/>
</dbReference>
<dbReference type="SUPFAM" id="SSF57959">
    <property type="entry name" value="Leucine zipper domain"/>
    <property type="match status" value="1"/>
</dbReference>
<dbReference type="Gene3D" id="1.20.5.170">
    <property type="match status" value="1"/>
</dbReference>
<feature type="compositionally biased region" description="Basic and acidic residues" evidence="2">
    <location>
        <begin position="187"/>
        <end position="203"/>
    </location>
</feature>
<reference evidence="4" key="1">
    <citation type="submission" date="2015-10" db="EMBL/GenBank/DDBJ databases">
        <title>EvidentialGene: Evidence-directed Construction of Complete mRNA Transcriptomes without Genomes.</title>
        <authorList>
            <person name="Gilbert D.G."/>
        </authorList>
    </citation>
    <scope>NUCLEOTIDE SEQUENCE</scope>
</reference>
<evidence type="ECO:0000313" key="4">
    <source>
        <dbReference type="EMBL" id="JAN17094.1"/>
    </source>
</evidence>
<dbReference type="PROSITE" id="PS50217">
    <property type="entry name" value="BZIP"/>
    <property type="match status" value="1"/>
</dbReference>
<dbReference type="PANTHER" id="PTHR23351">
    <property type="entry name" value="FOS TRANSCRIPTION FACTOR-RELATED"/>
    <property type="match status" value="1"/>
</dbReference>
<dbReference type="PROSITE" id="PS00036">
    <property type="entry name" value="BZIP_BASIC"/>
    <property type="match status" value="1"/>
</dbReference>
<dbReference type="PRINTS" id="PR00042">
    <property type="entry name" value="LEUZIPPRFOS"/>
</dbReference>
<dbReference type="GO" id="GO:0005634">
    <property type="term" value="C:nucleus"/>
    <property type="evidence" value="ECO:0007669"/>
    <property type="project" value="TreeGrafter"/>
</dbReference>
<sequence length="435" mass="47973">MYSAPHENHDATRLSVADILSTMANSVDAMTPTTLSLLDGLTGVPTRTTPTLTPTTLRNIEQTFLDLAANQMSHDREAGFVPPMVPSNSFTTSVPNYTVTVTTSTEQGIIDIKRKIKIFFTKYVCVDVKPQWLGASVSQQSNSDSPPPPRNTARRMSVGSNSSSSNSGYSSTTMSLTSGTARRGGGRRKEDRDREEPGEDSGKRLMRRERNKQAAARCRKRRLDHTMALQQETELWEDKKQALQNEIRQLQKHKEELEQLLDSHRPQCKMMRKTAHYVPNNKAPVLPAMPNLMPIPNGQLQQQQQHLHTQQQPIKKERHESDESSSDGLVEFTRPTTAPRPRPTSLPVASPFTNAPPRSSNNWHEIAGIAITTPSSGIPGFNFDSLMEGGTGLTPVVPSPSCSTQQQRSNTGGNSSTMPVDLSSPEAVNRKLVSL</sequence>
<dbReference type="GO" id="GO:0000981">
    <property type="term" value="F:DNA-binding transcription factor activity, RNA polymerase II-specific"/>
    <property type="evidence" value="ECO:0007669"/>
    <property type="project" value="TreeGrafter"/>
</dbReference>
<feature type="region of interest" description="Disordered" evidence="2">
    <location>
        <begin position="136"/>
        <end position="218"/>
    </location>
</feature>
<evidence type="ECO:0000259" key="3">
    <source>
        <dbReference type="PROSITE" id="PS50217"/>
    </source>
</evidence>
<dbReference type="AlphaFoldDB" id="A0A0P6E9T2"/>
<feature type="coiled-coil region" evidence="1">
    <location>
        <begin position="226"/>
        <end position="263"/>
    </location>
</feature>
<dbReference type="SMART" id="SM00338">
    <property type="entry name" value="BRLZ"/>
    <property type="match status" value="1"/>
</dbReference>
<dbReference type="EMBL" id="GDIQ01077643">
    <property type="protein sequence ID" value="JAN17094.1"/>
    <property type="molecule type" value="Transcribed_RNA"/>
</dbReference>
<name>A0A0P6E9T2_9CRUS</name>
<dbReference type="InterPro" id="IPR000837">
    <property type="entry name" value="AP-1"/>
</dbReference>
<protein>
    <submittedName>
        <fullName evidence="4">Proto-oncogene c-Fos</fullName>
    </submittedName>
</protein>
<evidence type="ECO:0000256" key="2">
    <source>
        <dbReference type="SAM" id="MobiDB-lite"/>
    </source>
</evidence>
<feature type="region of interest" description="Disordered" evidence="2">
    <location>
        <begin position="299"/>
        <end position="358"/>
    </location>
</feature>
<dbReference type="InterPro" id="IPR046347">
    <property type="entry name" value="bZIP_sf"/>
</dbReference>
<feature type="domain" description="BZIP" evidence="3">
    <location>
        <begin position="201"/>
        <end position="264"/>
    </location>
</feature>
<dbReference type="OrthoDB" id="5866312at2759"/>
<feature type="compositionally biased region" description="Polar residues" evidence="2">
    <location>
        <begin position="400"/>
        <end position="418"/>
    </location>
</feature>
<feature type="region of interest" description="Disordered" evidence="2">
    <location>
        <begin position="392"/>
        <end position="435"/>
    </location>
</feature>
<dbReference type="Pfam" id="PF00170">
    <property type="entry name" value="bZIP_1"/>
    <property type="match status" value="1"/>
</dbReference>
<dbReference type="PANTHER" id="PTHR23351:SF56">
    <property type="entry name" value="KAYAK"/>
    <property type="match status" value="1"/>
</dbReference>
<dbReference type="CDD" id="cd14721">
    <property type="entry name" value="bZIP_Fos"/>
    <property type="match status" value="1"/>
</dbReference>
<feature type="compositionally biased region" description="Low complexity" evidence="2">
    <location>
        <begin position="299"/>
        <end position="312"/>
    </location>
</feature>
<proteinExistence type="predicted"/>
<dbReference type="EMBL" id="GDIQ01062911">
    <property type="protein sequence ID" value="JAN31826.1"/>
    <property type="molecule type" value="Transcribed_RNA"/>
</dbReference>
<organism evidence="4">
    <name type="scientific">Daphnia magna</name>
    <dbReference type="NCBI Taxonomy" id="35525"/>
    <lineage>
        <taxon>Eukaryota</taxon>
        <taxon>Metazoa</taxon>
        <taxon>Ecdysozoa</taxon>
        <taxon>Arthropoda</taxon>
        <taxon>Crustacea</taxon>
        <taxon>Branchiopoda</taxon>
        <taxon>Diplostraca</taxon>
        <taxon>Cladocera</taxon>
        <taxon>Anomopoda</taxon>
        <taxon>Daphniidae</taxon>
        <taxon>Daphnia</taxon>
    </lineage>
</organism>
<evidence type="ECO:0000256" key="1">
    <source>
        <dbReference type="SAM" id="Coils"/>
    </source>
</evidence>
<keyword evidence="1" id="KW-0175">Coiled coil</keyword>
<feature type="compositionally biased region" description="Low complexity" evidence="2">
    <location>
        <begin position="156"/>
        <end position="175"/>
    </location>
</feature>